<name>A0A1X7EW82_9HYPH</name>
<dbReference type="Proteomes" id="UP000192903">
    <property type="component" value="Unassembled WGS sequence"/>
</dbReference>
<dbReference type="SUPFAM" id="SSF47598">
    <property type="entry name" value="Ribbon-helix-helix"/>
    <property type="match status" value="1"/>
</dbReference>
<feature type="domain" description="Antitoxin FitA-like ribbon-helix-helix" evidence="1">
    <location>
        <begin position="4"/>
        <end position="37"/>
    </location>
</feature>
<dbReference type="EMBL" id="FXAF01000006">
    <property type="protein sequence ID" value="SMF40993.1"/>
    <property type="molecule type" value="Genomic_DNA"/>
</dbReference>
<dbReference type="InterPro" id="IPR010985">
    <property type="entry name" value="Ribbon_hlx_hlx"/>
</dbReference>
<dbReference type="InterPro" id="IPR053853">
    <property type="entry name" value="FitA-like_RHH"/>
</dbReference>
<dbReference type="RefSeq" id="WP_085422147.1">
    <property type="nucleotide sequence ID" value="NZ_FXAF01000006.1"/>
</dbReference>
<dbReference type="InterPro" id="IPR013321">
    <property type="entry name" value="Arc_rbn_hlx_hlx"/>
</dbReference>
<accession>A0A1X7EW82</accession>
<sequence>MGDLLIRNLDDALKRALQERAKQSGRSLSEEAIYLIQRNLMADRSVSAGEWLRSALGDERLTEEEIAAIDALRHEPEREPPRFDE</sequence>
<protein>
    <submittedName>
        <fullName evidence="2">Plasmid stability protein</fullName>
    </submittedName>
</protein>
<evidence type="ECO:0000313" key="3">
    <source>
        <dbReference type="Proteomes" id="UP000192903"/>
    </source>
</evidence>
<proteinExistence type="predicted"/>
<evidence type="ECO:0000313" key="2">
    <source>
        <dbReference type="EMBL" id="SMF40993.1"/>
    </source>
</evidence>
<dbReference type="GO" id="GO:0006355">
    <property type="term" value="P:regulation of DNA-templated transcription"/>
    <property type="evidence" value="ECO:0007669"/>
    <property type="project" value="InterPro"/>
</dbReference>
<reference evidence="3" key="1">
    <citation type="submission" date="2017-04" db="EMBL/GenBank/DDBJ databases">
        <authorList>
            <person name="Varghese N."/>
            <person name="Submissions S."/>
        </authorList>
    </citation>
    <scope>NUCLEOTIDE SEQUENCE [LARGE SCALE GENOMIC DNA]</scope>
    <source>
        <strain evidence="3">B4P</strain>
    </source>
</reference>
<dbReference type="STRING" id="464029.SAMN02982989_1884"/>
<organism evidence="2 3">
    <name type="scientific">Xaviernesmea oryzae</name>
    <dbReference type="NCBI Taxonomy" id="464029"/>
    <lineage>
        <taxon>Bacteria</taxon>
        <taxon>Pseudomonadati</taxon>
        <taxon>Pseudomonadota</taxon>
        <taxon>Alphaproteobacteria</taxon>
        <taxon>Hyphomicrobiales</taxon>
        <taxon>Rhizobiaceae</taxon>
        <taxon>Rhizobium/Agrobacterium group</taxon>
        <taxon>Xaviernesmea</taxon>
    </lineage>
</organism>
<dbReference type="AlphaFoldDB" id="A0A1X7EW82"/>
<dbReference type="OrthoDB" id="8083485at2"/>
<dbReference type="Gene3D" id="1.10.1220.10">
    <property type="entry name" value="Met repressor-like"/>
    <property type="match status" value="1"/>
</dbReference>
<dbReference type="Pfam" id="PF22513">
    <property type="entry name" value="FitA-like_RHH"/>
    <property type="match status" value="1"/>
</dbReference>
<evidence type="ECO:0000259" key="1">
    <source>
        <dbReference type="Pfam" id="PF22513"/>
    </source>
</evidence>
<gene>
    <name evidence="2" type="ORF">SAMN02982989_1884</name>
</gene>
<keyword evidence="3" id="KW-1185">Reference proteome</keyword>